<feature type="region of interest" description="Disordered" evidence="1">
    <location>
        <begin position="1318"/>
        <end position="1369"/>
    </location>
</feature>
<feature type="compositionally biased region" description="Low complexity" evidence="1">
    <location>
        <begin position="2132"/>
        <end position="2141"/>
    </location>
</feature>
<feature type="region of interest" description="Disordered" evidence="1">
    <location>
        <begin position="2123"/>
        <end position="2166"/>
    </location>
</feature>
<dbReference type="EMBL" id="AYLP01000031">
    <property type="protein sequence ID" value="ESS67431.1"/>
    <property type="molecule type" value="Genomic_DNA"/>
</dbReference>
<feature type="region of interest" description="Disordered" evidence="1">
    <location>
        <begin position="529"/>
        <end position="571"/>
    </location>
</feature>
<feature type="region of interest" description="Disordered" evidence="1">
    <location>
        <begin position="2490"/>
        <end position="2522"/>
    </location>
</feature>
<dbReference type="VEuPathDB" id="TriTrypDB:TCDM_03867"/>
<proteinExistence type="predicted"/>
<feature type="region of interest" description="Disordered" evidence="1">
    <location>
        <begin position="2661"/>
        <end position="2681"/>
    </location>
</feature>
<feature type="region of interest" description="Disordered" evidence="1">
    <location>
        <begin position="674"/>
        <end position="695"/>
    </location>
</feature>
<dbReference type="OrthoDB" id="273401at2759"/>
<reference evidence="2 3" key="1">
    <citation type="journal article" date="2014" name="Genome Announc.">
        <title>Trypanosoma cruzi Clone Dm28c Draft Genome Sequence.</title>
        <authorList>
            <person name="Grisard E.C."/>
            <person name="Teixeira S.M."/>
            <person name="de Almeida L.G."/>
            <person name="Stoco P.H."/>
            <person name="Gerber A.L."/>
            <person name="Talavera-Lopez C."/>
            <person name="Lima O.C."/>
            <person name="Andersson B."/>
            <person name="de Vasconcelos A.T."/>
        </authorList>
    </citation>
    <scope>NUCLEOTIDE SEQUENCE [LARGE SCALE GENOMIC DNA]</scope>
    <source>
        <strain evidence="2 3">Dm28c</strain>
    </source>
</reference>
<sequence>MRKLFCAWRCVRGVDTSVITASHTFLSIVIAVRHKSLGAKVQANPNDRGGAGPALEDVANITPRQTDMGQVLHQLLWRARDALLMQEEVTKEHESAGREKRKKKWIGEPGTSKRLKYSQIHAADATGLFEVDWNNVSRLTRRTQDGLSTSSPLEPTSEESIALLCSLLAVALKLRKGGASTEFLSSQVTMTIPPLKSAEAVVAPLGRQARLWGELWEWQLLLSCASVTFARIGRECATEKALHDLVRVFLDKLDALCLPAVKKKRAGRHFRAEDETDTVCDGMGDTVTNALWRVAMLCRVMEDVLRCEGETPNSSPHATEGGEDVKGSEKSRHLARVVKCVMCELEKRVFTIRGLEGSVETVEGLEALVMKSFQYCCAPESCEVRHSSAYKGAPAEALLSFCGAYFKMMPFCLMTAAAEAGKQEGAVLNAVESKDCCAVTIVLTIRQNWLRHQSALQLHGVMAAFWWLRLLPILLEGYSDVTAQLRFEHHLHGNGHMSIRQLETVQTELVSTVSSMLYFDEKAFEERRAARKTGPAAEEDGGGGDAGTYDKSDARQRRHRGGRSLFRKKDEKEGVLLPTSAEAMRKSSRFSPRRVWEKNDLSGTTASGAASGTAVNSPLFDMIVAAKDAVFQLSDLHAVEQPNRSTALEMTWLALLAARRRVEKTKSTQKMTQFLKPKHTHHQKQQQQKHEEEEGGDVVNMGRVCEMKDGDESELVFPPFVAKSLQHLSTALAAAAHRVYDMADTLHTRDGNIHRVLGVAIVAGTQEMLLGNSFYSDAIASNWWLRSSAPVFFQGRHSHQFNLPSLLESNLMSLLVQRTRRHEKLGWLKRSINTALECLTAPAAAPYLPPVTKQWTCALILSSLRDVAFLLRHNGKAPGATKMTEEEMKVVHTWACGAFSSLLSVLAADEELILLCGYASFIDALFDLHIHLGTEQQELLQFGENSLLKCVLPAVLISLVKSAEEDTPETHAAACESVLFVLAVLSKFVSFPDLRMTAARKDDSSDLLIGVAVYCLRHARRGGGKHASDYGLPAAQLPAVDSTQALKSSGSISFLFRRRSGYSYLHVLDLSNGLLPFSRVQPLYGDREGSCVSALQYYLQNGQQVDLSSTADHKKLLEESVKCLSFMANTYISAQLLGNLVRFIEQYLRAQERLSRVPLEGSSSPTANAMQRENAMASLTRVETAPLVLLDYIGYLSSAGSWTMVWWAFNLAETALKIQRKHQLATTTSMGDVATRAVLSQLRSLSNPATPRLTHTLMRSILCLSDIMSESPITLLGFDRVTPLHGLLKHATRGEYRAMLFAMKQAVILVQRTSAAYRETRSQSSTDDPLRRHGAEKNLEEEARKIEEEEDDDDDEKEAIGYKGNREYEEQDGGRRRNYFALSAVTRTPEAEREFILFFGCLVACFDNVLDVIRGCALQQDILGDELRDVLLLALQTLIHVLQGCIRSVLALPDELWEHFRAERAHMLWISLCVAGLLGRVAAVDYGRLCFNGTLRRSTDSLLGEIGELVEACIKRGGDDVDQRDKGTGKQKGGKHERSERPLLDTLTEGLKGILSDVQLSYRLAIRLGVAMRQRTDLTAIITSLRAFAAASARYQPAGVVIHRVWRVLCMEVGESKKPSGRKQNRLPSGETPATALRVPSIDELQLLLESFRDLENELTSVAATRKTQRRHAEFVVDWTCEKPLLMLERVTEDLTLVQSDQKRNVALENKGDDGDAALLDMGVDAGESQDLLTTGTLGGMDAAILLQEEEEEGKVEGKAKETIPNGELIEALIRQCGRVQTSSAVLPIVDAALSIPQTNRVLGTHFNCVKTVFARCTLAEIVALPHAELIFGSLELFVRRRSPAPLEERRNLWLQLTQKWKREFLEPYSLRFEELQREFLLLVRQRRSSVRLGEGRAAVNSGTPLFSPCGNVMAQIAKQGVIPVACDVEISPHDDIGGLLVEEKGKNSRGMGRCDYEQLLKQQRYEQQQKPSVPLDILFTILTDLSRGPRGEAGLEDFARVFTTYIAREYFLLRQRMDGNAMNVMRFMQNLHQLGPRIYQRRRLPVSCAHATDVAGWFLTPADRQSVMTALSHISEGVEVEAFNSAEHGVFEYMRSLCLYLHLLALTVHVFHRFRMHGDSEMRDGVRQRRQPQQQQQQQQHGRCGFEEDVEEEGGDAAQWSEHRSQDAEARLAERQLHADTRQTDPDSVNMNLLESSLLHFLNVSLVLVDHTDLMIHRATSIATAPDSDHEHARKALLYADELRLMVAVALQDTIRVLLRDAPLRASFARRVVHRIICSFSCDILPEASWNGTAAGKQNEHSSQEFSVNMIALDAWRSKRPELFVRSPTLLCLLSPSFFNEVLSQNIRNALSLTLTQVVASLHFYLRRTDAHLSPLMTATTSILSNTYVRNAALRLFCEELCGQIVERTSFREALAPPTVASVQQGVAGSVPDEVLIPFLASICREDAFVSKNALASVLYHSMSLRPDVFGQPPIVDRFARFAIARRGSSSSHNNNNNSGSVSPLERGGVHGNDKSAAAAPVAAGVGSKAGVRESSAKSRLSLGVSNTDVVLESPISSNAAEATSEVMDVTSTTQAADEEEDEVETLSRFMADQSDETATRTHKRTLFSLNLTLAEVMETAMHFSQMRPTSPEEYKKAMAMIRAADDARHERIAAFRSATPTTGSHNGMGSSPSSSLTTTPTVGYPDAALHIEEPMHFGVVMLHIRFALRKIIHASMRRLAAQQGPKTLSMMVEMLREVDPKWHQNQNNNSGELRRQSDSMLAGTLRVLVARSVVCVDLVGEAGDLLGGGAGGLAISAVGLQRTERALHLVQRAKRSATGSGGNTGGHVSRRRPQRHRGDGSARSSSSGEKRSVS</sequence>
<protein>
    <submittedName>
        <fullName evidence="2">Uncharacterized protein</fullName>
    </submittedName>
</protein>
<gene>
    <name evidence="2" type="ORF">TCDM_03867</name>
</gene>
<feature type="region of interest" description="Disordered" evidence="1">
    <location>
        <begin position="2814"/>
        <end position="2856"/>
    </location>
</feature>
<comment type="caution">
    <text evidence="2">The sequence shown here is derived from an EMBL/GenBank/DDBJ whole genome shotgun (WGS) entry which is preliminary data.</text>
</comment>
<feature type="region of interest" description="Disordered" evidence="1">
    <location>
        <begin position="309"/>
        <end position="328"/>
    </location>
</feature>
<organism evidence="2 3">
    <name type="scientific">Trypanosoma cruzi Dm28c</name>
    <dbReference type="NCBI Taxonomy" id="1416333"/>
    <lineage>
        <taxon>Eukaryota</taxon>
        <taxon>Discoba</taxon>
        <taxon>Euglenozoa</taxon>
        <taxon>Kinetoplastea</taxon>
        <taxon>Metakinetoplastina</taxon>
        <taxon>Trypanosomatida</taxon>
        <taxon>Trypanosomatidae</taxon>
        <taxon>Trypanosoma</taxon>
        <taxon>Schizotrypanum</taxon>
    </lineage>
</organism>
<feature type="region of interest" description="Disordered" evidence="1">
    <location>
        <begin position="1521"/>
        <end position="1542"/>
    </location>
</feature>
<evidence type="ECO:0000256" key="1">
    <source>
        <dbReference type="SAM" id="MobiDB-lite"/>
    </source>
</evidence>
<evidence type="ECO:0000313" key="3">
    <source>
        <dbReference type="Proteomes" id="UP000017861"/>
    </source>
</evidence>
<feature type="compositionally biased region" description="Basic and acidic residues" evidence="1">
    <location>
        <begin position="1358"/>
        <end position="1369"/>
    </location>
</feature>
<name>V5DJ45_TRYCR</name>
<feature type="compositionally biased region" description="Low complexity" evidence="1">
    <location>
        <begin position="2672"/>
        <end position="2681"/>
    </location>
</feature>
<feature type="compositionally biased region" description="Polar residues" evidence="1">
    <location>
        <begin position="2661"/>
        <end position="2671"/>
    </location>
</feature>
<feature type="compositionally biased region" description="Basic residues" evidence="1">
    <location>
        <begin position="556"/>
        <end position="566"/>
    </location>
</feature>
<feature type="compositionally biased region" description="Low complexity" evidence="1">
    <location>
        <begin position="2490"/>
        <end position="2504"/>
    </location>
</feature>
<feature type="compositionally biased region" description="Basic and acidic residues" evidence="1">
    <location>
        <begin position="1328"/>
        <end position="1347"/>
    </location>
</feature>
<dbReference type="Proteomes" id="UP000017861">
    <property type="component" value="Unassembled WGS sequence"/>
</dbReference>
<accession>V5DJ45</accession>
<feature type="compositionally biased region" description="Acidic residues" evidence="1">
    <location>
        <begin position="1348"/>
        <end position="1357"/>
    </location>
</feature>
<evidence type="ECO:0000313" key="2">
    <source>
        <dbReference type="EMBL" id="ESS67431.1"/>
    </source>
</evidence>